<protein>
    <recommendedName>
        <fullName evidence="3">25S rRNA (uridine-N(3))-methyltransferase BMT5-like domain-containing protein</fullName>
    </recommendedName>
</protein>
<dbReference type="InParanoid" id="A0A1X7V363"/>
<evidence type="ECO:0000313" key="2">
    <source>
        <dbReference type="EnsemblMetazoa" id="Aqu2.1.34234_001"/>
    </source>
</evidence>
<evidence type="ECO:0000256" key="1">
    <source>
        <dbReference type="SAM" id="MobiDB-lite"/>
    </source>
</evidence>
<proteinExistence type="predicted"/>
<accession>A0A1X7V363</accession>
<feature type="region of interest" description="Disordered" evidence="1">
    <location>
        <begin position="1"/>
        <end position="25"/>
    </location>
</feature>
<name>A0A1X7V363_AMPQE</name>
<sequence length="296" mass="33299">ISEPDNMATRASPESHEGDIDLGPELKPPEAQRFKNDILGGVGVAPKPIVLFGEGNFTFTIALASIRDDWSSGKISPDYGIKATCWHVERPEFADARKEAEEYCIVNGEKMGLSTKDIRINTTKVSKVCNFSDTWQDGVTALKVAKDLVAGKVVWFQCPWSDTSSRTTAVLIQCFMKHMAKKQDIDNILVIGISTHEDYIEKYKLENILGERPGETVIYGYKYLGYDKNIIKLILQRGYKHVGYKEMHEKIIATHLTLVFRREDDVSDPTKIMDRLEGLDKKMDGLGLKEKAKAKP</sequence>
<dbReference type="AlphaFoldDB" id="A0A1X7V363"/>
<dbReference type="EnsemblMetazoa" id="Aqu2.1.34234_001">
    <property type="protein sequence ID" value="Aqu2.1.34234_001"/>
    <property type="gene ID" value="Aqu2.1.34234"/>
</dbReference>
<organism evidence="2">
    <name type="scientific">Amphimedon queenslandica</name>
    <name type="common">Sponge</name>
    <dbReference type="NCBI Taxonomy" id="400682"/>
    <lineage>
        <taxon>Eukaryota</taxon>
        <taxon>Metazoa</taxon>
        <taxon>Porifera</taxon>
        <taxon>Demospongiae</taxon>
        <taxon>Heteroscleromorpha</taxon>
        <taxon>Haplosclerida</taxon>
        <taxon>Niphatidae</taxon>
        <taxon>Amphimedon</taxon>
    </lineage>
</organism>
<evidence type="ECO:0008006" key="3">
    <source>
        <dbReference type="Google" id="ProtNLM"/>
    </source>
</evidence>
<reference evidence="2" key="1">
    <citation type="submission" date="2017-05" db="UniProtKB">
        <authorList>
            <consortium name="EnsemblMetazoa"/>
        </authorList>
    </citation>
    <scope>IDENTIFICATION</scope>
</reference>